<dbReference type="Proteomes" id="UP001379235">
    <property type="component" value="Unassembled WGS sequence"/>
</dbReference>
<evidence type="ECO:0000313" key="5">
    <source>
        <dbReference type="Proteomes" id="UP001379235"/>
    </source>
</evidence>
<dbReference type="InterPro" id="IPR027268">
    <property type="entry name" value="Peptidase_M4/M1_CTD_sf"/>
</dbReference>
<dbReference type="InterPro" id="IPR040756">
    <property type="entry name" value="Peptidase_M61_N"/>
</dbReference>
<dbReference type="Gene3D" id="2.60.40.3650">
    <property type="match status" value="1"/>
</dbReference>
<name>A0ABU8SBA9_9SPHN</name>
<feature type="domain" description="Peptidase M61 N-terminal" evidence="3">
    <location>
        <begin position="57"/>
        <end position="230"/>
    </location>
</feature>
<evidence type="ECO:0000256" key="1">
    <source>
        <dbReference type="SAM" id="SignalP"/>
    </source>
</evidence>
<evidence type="ECO:0000259" key="2">
    <source>
        <dbReference type="Pfam" id="PF05299"/>
    </source>
</evidence>
<evidence type="ECO:0000259" key="3">
    <source>
        <dbReference type="Pfam" id="PF17899"/>
    </source>
</evidence>
<feature type="domain" description="Peptidase M61 catalytic" evidence="2">
    <location>
        <begin position="322"/>
        <end position="438"/>
    </location>
</feature>
<dbReference type="InterPro" id="IPR024191">
    <property type="entry name" value="Peptidase_M61"/>
</dbReference>
<dbReference type="SUPFAM" id="SSF50156">
    <property type="entry name" value="PDZ domain-like"/>
    <property type="match status" value="1"/>
</dbReference>
<comment type="caution">
    <text evidence="4">The sequence shown here is derived from an EMBL/GenBank/DDBJ whole genome shotgun (WGS) entry which is preliminary data.</text>
</comment>
<dbReference type="PIRSF" id="PIRSF016493">
    <property type="entry name" value="Glycyl_aminpptds"/>
    <property type="match status" value="1"/>
</dbReference>
<protein>
    <submittedName>
        <fullName evidence="4">Peptidase M61</fullName>
    </submittedName>
</protein>
<keyword evidence="1" id="KW-0732">Signal</keyword>
<feature type="signal peptide" evidence="1">
    <location>
        <begin position="1"/>
        <end position="20"/>
    </location>
</feature>
<sequence length="658" mass="72876">MKPTFAIAPLTALLLSTVLASPLAAQTMQRSAPVAVPISPSVPDARDVPYPGGTMLLDIDASDTVRAAYRVTQTIPVAPGTTRLTLLFPQWLPGTHGTRGPLAELVDVKFFAGSTPLKWKRDPVEVFAFHVDIPAGASAVTAKFIHTSPLQASEGRITVTQEMLNLQWEKMSLYPAGHYVRQIRVKPSVTFPAGWSVATALDSMSAAGNRVTWAETDYETLVDSPIFAGKYYKSYDLGQKVTLHVVADKPEQIAAKPEQIALHRNLVTEARLAFGANHFNHYEMLLALTDRMGSIGLEHHRSSENQLEPNAFTEWDKNEHDRNLLPHEYSHSWSGKFRRPARLWTPDYRQPMQGDLLWAYEGQDQFWGTVLAARSGLQGKAVILGMLANWAGGYTDYPGREWRSVEDTGLDPVFGARKPKPFASLARGEDYYREGALVWLEADQIIRAGTDGRKSIDDFARSFFGMRDGDWGQLPFEVDEIITRLNAVHPYDWKTFFDTRINQPGQPAPLGGIEKGGYKLVWKDEPNPYDKGLMTEAKNLSLTHSLGIVIDKDGKVTSTRWDSPAFNAGIVSGSKIVAVGGNAYDADGMKAAIKAAKNGTPIDLLVQRGSRFQTISVDWKGGLRWPWLERTVPEGTARLDQLMMPLRPMPKAVPAKKK</sequence>
<reference evidence="4 5" key="1">
    <citation type="submission" date="2024-03" db="EMBL/GenBank/DDBJ databases">
        <authorList>
            <person name="Jo J.-H."/>
        </authorList>
    </citation>
    <scope>NUCLEOTIDE SEQUENCE [LARGE SCALE GENOMIC DNA]</scope>
    <source>
        <strain evidence="4 5">AS3R-12</strain>
    </source>
</reference>
<dbReference type="Gene3D" id="2.30.42.10">
    <property type="match status" value="1"/>
</dbReference>
<keyword evidence="5" id="KW-1185">Reference proteome</keyword>
<dbReference type="InterPro" id="IPR007963">
    <property type="entry name" value="Peptidase_M61_catalytic"/>
</dbReference>
<organism evidence="4 5">
    <name type="scientific">Novosphingobium aquae</name>
    <dbReference type="NCBI Taxonomy" id="3133435"/>
    <lineage>
        <taxon>Bacteria</taxon>
        <taxon>Pseudomonadati</taxon>
        <taxon>Pseudomonadota</taxon>
        <taxon>Alphaproteobacteria</taxon>
        <taxon>Sphingomonadales</taxon>
        <taxon>Sphingomonadaceae</taxon>
        <taxon>Novosphingobium</taxon>
    </lineage>
</organism>
<dbReference type="EMBL" id="JBBHJY010000008">
    <property type="protein sequence ID" value="MEJ6011246.1"/>
    <property type="molecule type" value="Genomic_DNA"/>
</dbReference>
<evidence type="ECO:0000313" key="4">
    <source>
        <dbReference type="EMBL" id="MEJ6011246.1"/>
    </source>
</evidence>
<dbReference type="Pfam" id="PF05299">
    <property type="entry name" value="Peptidase_M61"/>
    <property type="match status" value="1"/>
</dbReference>
<dbReference type="Pfam" id="PF17899">
    <property type="entry name" value="Peptidase_M61_N"/>
    <property type="match status" value="1"/>
</dbReference>
<dbReference type="InterPro" id="IPR036034">
    <property type="entry name" value="PDZ_sf"/>
</dbReference>
<feature type="chain" id="PRO_5046552619" evidence="1">
    <location>
        <begin position="21"/>
        <end position="658"/>
    </location>
</feature>
<proteinExistence type="predicted"/>
<gene>
    <name evidence="4" type="ORF">WG900_15095</name>
</gene>
<dbReference type="RefSeq" id="WP_339968274.1">
    <property type="nucleotide sequence ID" value="NZ_JBBHJY010000008.1"/>
</dbReference>
<accession>A0ABU8SBA9</accession>
<dbReference type="Gene3D" id="1.10.390.10">
    <property type="entry name" value="Neutral Protease Domain 2"/>
    <property type="match status" value="1"/>
</dbReference>